<evidence type="ECO:0000313" key="6">
    <source>
        <dbReference type="EMBL" id="CAK9079944.1"/>
    </source>
</evidence>
<dbReference type="PROSITE" id="PS50102">
    <property type="entry name" value="RRM"/>
    <property type="match status" value="1"/>
</dbReference>
<evidence type="ECO:0000256" key="3">
    <source>
        <dbReference type="PROSITE-ProRule" id="PRU00176"/>
    </source>
</evidence>
<sequence length="832" mass="91230">MRSFLHLCLLPVAQLLRLQAQQGSVCVEHCPSGLSCSCLALNRGLRVCEPTGFLAPPPAAQRWERQGLSCDVRLPQGARPMAPPPVVGLGAVVDPREEPELRTWAQEVGQGFYSQYFLVHHHDGTSLGVPILAGADVHREYLETVSSTLEHMLLRLVDQEVLANLSHVGVRFLIAGEESHGEDPWLKHPEVSRRFVTGLGGGAPWFPSTGVYEGESQVTVLEEMLHTIQYCALSPRRVCMYHKAYQQAMEQQLYTTDDSGSEVDGEPVPTLQADEYLAMAMHRWFGSGDGSEEYKVPGNTNASTGRQALRARDANAFCVLSTLFRADDAWNPEERRRPWDRWPNVAMDREEVKVLCEPVLEALGRGCPDSSTHWPTERPLGDVSDCGLAAVLDDPRGGQSGAGGCGGFFFALSRCWELWRRGFQAKIAWSGRLSDLRNPRGLVRPDGVQDGALDIVVRRSARGAQRDETRFPLRRTRFPPPKCWLSPKLEVLGPQEICVGCAVQLEADLSEAKTSYEATKCVVVGAPMQQVPQAGRADVEAAKDALAAVDAMVETAVAARVAKDARGARGAKAVAEAAVVKAAAAKAAAVKAAAVKVVAAWATTWVARDVAVAAVDMAVLRPPAMARNDPCENLFITGLPAEIDEKQLRELFTFYGTVVRCKVLPNNGMQDRAGLVEMIDVGQAAWIVQNLNGNVPAGLTNPIKVVFSQSRGKSQYQQGPYDQQQEPQDVKGLEIKMATHTNDAGNKIWVGQIPLGTHKDVIWHEFTKYGPVQDVYLRDDGKVYGRMCLGFQRRKPGWICAFAFRLRDGPIGRSEEKEGLQMEVWESGRSES</sequence>
<feature type="chain" id="PRO_5046059782" description="RRM domain-containing protein" evidence="4">
    <location>
        <begin position="21"/>
        <end position="832"/>
    </location>
</feature>
<dbReference type="InterPro" id="IPR000504">
    <property type="entry name" value="RRM_dom"/>
</dbReference>
<dbReference type="SMART" id="SM00360">
    <property type="entry name" value="RRM"/>
    <property type="match status" value="1"/>
</dbReference>
<evidence type="ECO:0000259" key="5">
    <source>
        <dbReference type="PROSITE" id="PS50102"/>
    </source>
</evidence>
<dbReference type="SUPFAM" id="SSF54928">
    <property type="entry name" value="RNA-binding domain, RBD"/>
    <property type="match status" value="1"/>
</dbReference>
<dbReference type="InterPro" id="IPR012677">
    <property type="entry name" value="Nucleotide-bd_a/b_plait_sf"/>
</dbReference>
<feature type="signal peptide" evidence="4">
    <location>
        <begin position="1"/>
        <end position="20"/>
    </location>
</feature>
<dbReference type="Proteomes" id="UP001642484">
    <property type="component" value="Unassembled WGS sequence"/>
</dbReference>
<dbReference type="EMBL" id="CAXAMN010023695">
    <property type="protein sequence ID" value="CAK9079944.1"/>
    <property type="molecule type" value="Genomic_DNA"/>
</dbReference>
<evidence type="ECO:0000313" key="7">
    <source>
        <dbReference type="Proteomes" id="UP001642484"/>
    </source>
</evidence>
<name>A0ABP0PYQ9_9DINO</name>
<keyword evidence="7" id="KW-1185">Reference proteome</keyword>
<proteinExistence type="predicted"/>
<dbReference type="PANTHER" id="PTHR48025">
    <property type="entry name" value="OS02G0815200 PROTEIN"/>
    <property type="match status" value="1"/>
</dbReference>
<accession>A0ABP0PYQ9</accession>
<keyword evidence="2 3" id="KW-0694">RNA-binding</keyword>
<keyword evidence="1" id="KW-0677">Repeat</keyword>
<evidence type="ECO:0000256" key="4">
    <source>
        <dbReference type="SAM" id="SignalP"/>
    </source>
</evidence>
<dbReference type="InterPro" id="IPR050502">
    <property type="entry name" value="Euk_RNA-bind_prot"/>
</dbReference>
<comment type="caution">
    <text evidence="6">The sequence shown here is derived from an EMBL/GenBank/DDBJ whole genome shotgun (WGS) entry which is preliminary data.</text>
</comment>
<dbReference type="CDD" id="cd00590">
    <property type="entry name" value="RRM_SF"/>
    <property type="match status" value="2"/>
</dbReference>
<dbReference type="Pfam" id="PF00076">
    <property type="entry name" value="RRM_1"/>
    <property type="match status" value="1"/>
</dbReference>
<protein>
    <recommendedName>
        <fullName evidence="5">RRM domain-containing protein</fullName>
    </recommendedName>
</protein>
<dbReference type="Gene3D" id="3.30.70.330">
    <property type="match status" value="2"/>
</dbReference>
<evidence type="ECO:0000256" key="1">
    <source>
        <dbReference type="ARBA" id="ARBA00022737"/>
    </source>
</evidence>
<feature type="domain" description="RRM" evidence="5">
    <location>
        <begin position="632"/>
        <end position="710"/>
    </location>
</feature>
<keyword evidence="4" id="KW-0732">Signal</keyword>
<dbReference type="InterPro" id="IPR035979">
    <property type="entry name" value="RBD_domain_sf"/>
</dbReference>
<dbReference type="PRINTS" id="PR00961">
    <property type="entry name" value="HUDSXLRNA"/>
</dbReference>
<dbReference type="PANTHER" id="PTHR48025:SF1">
    <property type="entry name" value="RRM DOMAIN-CONTAINING PROTEIN"/>
    <property type="match status" value="1"/>
</dbReference>
<evidence type="ECO:0000256" key="2">
    <source>
        <dbReference type="ARBA" id="ARBA00022884"/>
    </source>
</evidence>
<reference evidence="6 7" key="1">
    <citation type="submission" date="2024-02" db="EMBL/GenBank/DDBJ databases">
        <authorList>
            <person name="Chen Y."/>
            <person name="Shah S."/>
            <person name="Dougan E. K."/>
            <person name="Thang M."/>
            <person name="Chan C."/>
        </authorList>
    </citation>
    <scope>NUCLEOTIDE SEQUENCE [LARGE SCALE GENOMIC DNA]</scope>
</reference>
<gene>
    <name evidence="6" type="ORF">CCMP2556_LOCUS39306</name>
</gene>
<dbReference type="InterPro" id="IPR002343">
    <property type="entry name" value="Hud_Sxl_RNA"/>
</dbReference>
<organism evidence="6 7">
    <name type="scientific">Durusdinium trenchii</name>
    <dbReference type="NCBI Taxonomy" id="1381693"/>
    <lineage>
        <taxon>Eukaryota</taxon>
        <taxon>Sar</taxon>
        <taxon>Alveolata</taxon>
        <taxon>Dinophyceae</taxon>
        <taxon>Suessiales</taxon>
        <taxon>Symbiodiniaceae</taxon>
        <taxon>Durusdinium</taxon>
    </lineage>
</organism>